<dbReference type="Proteomes" id="UP001151002">
    <property type="component" value="Unassembled WGS sequence"/>
</dbReference>
<dbReference type="InterPro" id="IPR035992">
    <property type="entry name" value="Ricin_B-like_lectins"/>
</dbReference>
<dbReference type="SMART" id="SM00458">
    <property type="entry name" value="RICIN"/>
    <property type="match status" value="1"/>
</dbReference>
<keyword evidence="5" id="KW-1185">Reference proteome</keyword>
<gene>
    <name evidence="4" type="ORF">OWR29_41065</name>
</gene>
<feature type="transmembrane region" description="Helical" evidence="2">
    <location>
        <begin position="69"/>
        <end position="91"/>
    </location>
</feature>
<organism evidence="4 5">
    <name type="scientific">Paractinoplanes pyxinae</name>
    <dbReference type="NCBI Taxonomy" id="2997416"/>
    <lineage>
        <taxon>Bacteria</taxon>
        <taxon>Bacillati</taxon>
        <taxon>Actinomycetota</taxon>
        <taxon>Actinomycetes</taxon>
        <taxon>Micromonosporales</taxon>
        <taxon>Micromonosporaceae</taxon>
        <taxon>Paractinoplanes</taxon>
    </lineage>
</organism>
<dbReference type="EMBL" id="JAPNTZ010000020">
    <property type="protein sequence ID" value="MCY1144426.1"/>
    <property type="molecule type" value="Genomic_DNA"/>
</dbReference>
<keyword evidence="2" id="KW-1133">Transmembrane helix</keyword>
<keyword evidence="2" id="KW-0812">Transmembrane</keyword>
<reference evidence="4" key="1">
    <citation type="submission" date="2022-11" db="EMBL/GenBank/DDBJ databases">
        <authorList>
            <person name="Somphong A."/>
            <person name="Phongsopitanun W."/>
        </authorList>
    </citation>
    <scope>NUCLEOTIDE SEQUENCE</scope>
    <source>
        <strain evidence="4">Pm04-4</strain>
    </source>
</reference>
<evidence type="ECO:0000256" key="1">
    <source>
        <dbReference type="SAM" id="MobiDB-lite"/>
    </source>
</evidence>
<evidence type="ECO:0000313" key="5">
    <source>
        <dbReference type="Proteomes" id="UP001151002"/>
    </source>
</evidence>
<protein>
    <submittedName>
        <fullName evidence="4">RICIN domain-containing protein</fullName>
    </submittedName>
</protein>
<name>A0ABT4BD33_9ACTN</name>
<feature type="compositionally biased region" description="Low complexity" evidence="1">
    <location>
        <begin position="157"/>
        <end position="185"/>
    </location>
</feature>
<sequence>MPDDGKREDPVLVRPYVKAVAEAERAPDEEAETWPATAEEPVEADTLVQPAVEDEPPAPAKPRLTMHPLARAGIFVGGVALALGVVGYLIFGPASDPALPQPGVALPAAPGQAPLDQVRSVAPSAASQSPSASASVSASVSPSVSADASLQPLVPVVPSGSSAAPPPATSAAPPATEPTLAPPASDRTGKVTAASGRCLALGSLFGSNGSPVNVAGCMSVAYQSFTLAADGTLRVSNKCAQSTGDGTVRVTDCGDGESSQWRAGGDGTLINSAGGGCLTDPGRAGATTTVSACSGDSSQSWSLP</sequence>
<feature type="region of interest" description="Disordered" evidence="1">
    <location>
        <begin position="157"/>
        <end position="189"/>
    </location>
</feature>
<feature type="domain" description="Ricin B lectin" evidence="3">
    <location>
        <begin position="188"/>
        <end position="304"/>
    </location>
</feature>
<dbReference type="Pfam" id="PF00652">
    <property type="entry name" value="Ricin_B_lectin"/>
    <property type="match status" value="1"/>
</dbReference>
<evidence type="ECO:0000256" key="2">
    <source>
        <dbReference type="SAM" id="Phobius"/>
    </source>
</evidence>
<dbReference type="RefSeq" id="WP_267569009.1">
    <property type="nucleotide sequence ID" value="NZ_JAPNTZ010000020.1"/>
</dbReference>
<dbReference type="SUPFAM" id="SSF50370">
    <property type="entry name" value="Ricin B-like lectins"/>
    <property type="match status" value="1"/>
</dbReference>
<evidence type="ECO:0000313" key="4">
    <source>
        <dbReference type="EMBL" id="MCY1144426.1"/>
    </source>
</evidence>
<accession>A0ABT4BD33</accession>
<proteinExistence type="predicted"/>
<comment type="caution">
    <text evidence="4">The sequence shown here is derived from an EMBL/GenBank/DDBJ whole genome shotgun (WGS) entry which is preliminary data.</text>
</comment>
<dbReference type="InterPro" id="IPR000772">
    <property type="entry name" value="Ricin_B_lectin"/>
</dbReference>
<evidence type="ECO:0000259" key="3">
    <source>
        <dbReference type="SMART" id="SM00458"/>
    </source>
</evidence>
<dbReference type="Gene3D" id="2.80.10.50">
    <property type="match status" value="1"/>
</dbReference>
<keyword evidence="2" id="KW-0472">Membrane</keyword>
<dbReference type="PROSITE" id="PS50231">
    <property type="entry name" value="RICIN_B_LECTIN"/>
    <property type="match status" value="1"/>
</dbReference>
<feature type="region of interest" description="Disordered" evidence="1">
    <location>
        <begin position="22"/>
        <end position="42"/>
    </location>
</feature>